<dbReference type="GO" id="GO:0004180">
    <property type="term" value="F:carboxypeptidase activity"/>
    <property type="evidence" value="ECO:0007669"/>
    <property type="project" value="UniProtKB-KW"/>
</dbReference>
<keyword evidence="1" id="KW-0378">Hydrolase</keyword>
<dbReference type="Gene3D" id="2.60.40.1120">
    <property type="entry name" value="Carboxypeptidase-like, regulatory domain"/>
    <property type="match status" value="1"/>
</dbReference>
<keyword evidence="1" id="KW-0645">Protease</keyword>
<dbReference type="SUPFAM" id="SSF49464">
    <property type="entry name" value="Carboxypeptidase regulatory domain-like"/>
    <property type="match status" value="1"/>
</dbReference>
<dbReference type="AlphaFoldDB" id="A0A931BFH8"/>
<organism evidence="1 2">
    <name type="scientific">Hymenobacter properus</name>
    <dbReference type="NCBI Taxonomy" id="2791026"/>
    <lineage>
        <taxon>Bacteria</taxon>
        <taxon>Pseudomonadati</taxon>
        <taxon>Bacteroidota</taxon>
        <taxon>Cytophagia</taxon>
        <taxon>Cytophagales</taxon>
        <taxon>Hymenobacteraceae</taxon>
        <taxon>Hymenobacter</taxon>
    </lineage>
</organism>
<keyword evidence="2" id="KW-1185">Reference proteome</keyword>
<accession>A0A931BFH8</accession>
<reference evidence="1 2" key="1">
    <citation type="submission" date="2020-11" db="EMBL/GenBank/DDBJ databases">
        <authorList>
            <person name="Kim M.K."/>
        </authorList>
    </citation>
    <scope>NUCLEOTIDE SEQUENCE [LARGE SCALE GENOMIC DNA]</scope>
    <source>
        <strain evidence="1 2">BT439</strain>
    </source>
</reference>
<protein>
    <submittedName>
        <fullName evidence="1">Carboxypeptidase regulatory-like domain-containing protein</fullName>
    </submittedName>
</protein>
<comment type="caution">
    <text evidence="1">The sequence shown here is derived from an EMBL/GenBank/DDBJ whole genome shotgun (WGS) entry which is preliminary data.</text>
</comment>
<dbReference type="InterPro" id="IPR008969">
    <property type="entry name" value="CarboxyPept-like_regulatory"/>
</dbReference>
<proteinExistence type="predicted"/>
<dbReference type="RefSeq" id="WP_196285860.1">
    <property type="nucleotide sequence ID" value="NZ_JADQDP010000002.1"/>
</dbReference>
<dbReference type="EMBL" id="JADQDP010000002">
    <property type="protein sequence ID" value="MBF9141503.1"/>
    <property type="molecule type" value="Genomic_DNA"/>
</dbReference>
<name>A0A931BFH8_9BACT</name>
<keyword evidence="1" id="KW-0121">Carboxypeptidase</keyword>
<dbReference type="Pfam" id="PF13620">
    <property type="entry name" value="CarboxypepD_reg"/>
    <property type="match status" value="1"/>
</dbReference>
<sequence length="322" mass="33541">MRGALRLGRKYTVGPALLAGLLLAGAKVRAQAVALSGVVVDAVSGQPVPFAVVEIRARHLGVQTTEQGQFTMDLPTACTTSDSLQVSSLGFAPRVVAVPGVSPCRLALRPLAVALPEAVVRPSTARPVLLGPAGAGDKAGFGGGAGMSAAHSSGWQVARRFTEAPAGTIQAVRFYVKPNPHCGKTSVTAPFRVRLYAADGPNGAPGTDLLTTSVISAAGKAGWHEVNLANYQVAVPTGGFFVAMEWLYTKPDFGCEFHYVTSTKEQKTVSVYGQSLGGYRNATEPPGWYLSAGYPWQTFRALPDHAALGSQSAAIQALVQPN</sequence>
<evidence type="ECO:0000313" key="1">
    <source>
        <dbReference type="EMBL" id="MBF9141503.1"/>
    </source>
</evidence>
<evidence type="ECO:0000313" key="2">
    <source>
        <dbReference type="Proteomes" id="UP000645610"/>
    </source>
</evidence>
<gene>
    <name evidence="1" type="ORF">I2I01_07640</name>
</gene>
<dbReference type="Proteomes" id="UP000645610">
    <property type="component" value="Unassembled WGS sequence"/>
</dbReference>